<dbReference type="SUPFAM" id="SSF54897">
    <property type="entry name" value="Protease propeptides/inhibitors"/>
    <property type="match status" value="1"/>
</dbReference>
<dbReference type="Gene3D" id="3.30.70.80">
    <property type="entry name" value="Peptidase S8 propeptide/proteinase inhibitor I9"/>
    <property type="match status" value="1"/>
</dbReference>
<evidence type="ECO:0000259" key="2">
    <source>
        <dbReference type="Pfam" id="PF05922"/>
    </source>
</evidence>
<dbReference type="OrthoDB" id="5518345at2759"/>
<dbReference type="InterPro" id="IPR010259">
    <property type="entry name" value="S8pro/Inhibitor_I9"/>
</dbReference>
<dbReference type="GO" id="GO:0004866">
    <property type="term" value="F:endopeptidase inhibitor activity"/>
    <property type="evidence" value="ECO:0007669"/>
    <property type="project" value="TreeGrafter"/>
</dbReference>
<proteinExistence type="inferred from homology"/>
<dbReference type="FunFam" id="3.30.70.80:FF:000005">
    <property type="entry name" value="Proteinase inhibitor I2B"/>
    <property type="match status" value="1"/>
</dbReference>
<dbReference type="InterPro" id="IPR052471">
    <property type="entry name" value="PBI_I9"/>
</dbReference>
<evidence type="ECO:0000313" key="4">
    <source>
        <dbReference type="Proteomes" id="UP000245884"/>
    </source>
</evidence>
<dbReference type="GO" id="GO:0042144">
    <property type="term" value="P:vacuole fusion, non-autophagic"/>
    <property type="evidence" value="ECO:0007669"/>
    <property type="project" value="TreeGrafter"/>
</dbReference>
<dbReference type="Proteomes" id="UP000245884">
    <property type="component" value="Unassembled WGS sequence"/>
</dbReference>
<evidence type="ECO:0000256" key="1">
    <source>
        <dbReference type="ARBA" id="ARBA00038069"/>
    </source>
</evidence>
<comment type="similarity">
    <text evidence="1">Belongs to the protease inhibitor I9 family.</text>
</comment>
<dbReference type="PANTHER" id="PTHR28288">
    <property type="entry name" value="PROTEASE B INHIBITOR 2"/>
    <property type="match status" value="1"/>
</dbReference>
<keyword evidence="4" id="KW-1185">Reference proteome</keyword>
<feature type="domain" description="Inhibitor I9" evidence="2">
    <location>
        <begin position="7"/>
        <end position="82"/>
    </location>
</feature>
<protein>
    <recommendedName>
        <fullName evidence="2">Inhibitor I9 domain-containing protein</fullName>
    </recommendedName>
</protein>
<name>A0A316UZB4_9BASI</name>
<accession>A0A316UZB4</accession>
<dbReference type="GeneID" id="37029798"/>
<organism evidence="3 4">
    <name type="scientific">Jaminaea rosea</name>
    <dbReference type="NCBI Taxonomy" id="1569628"/>
    <lineage>
        <taxon>Eukaryota</taxon>
        <taxon>Fungi</taxon>
        <taxon>Dikarya</taxon>
        <taxon>Basidiomycota</taxon>
        <taxon>Ustilaginomycotina</taxon>
        <taxon>Exobasidiomycetes</taxon>
        <taxon>Microstromatales</taxon>
        <taxon>Microstromatales incertae sedis</taxon>
        <taxon>Jaminaea</taxon>
    </lineage>
</organism>
<reference evidence="3 4" key="1">
    <citation type="journal article" date="2018" name="Mol. Biol. Evol.">
        <title>Broad Genomic Sampling Reveals a Smut Pathogenic Ancestry of the Fungal Clade Ustilaginomycotina.</title>
        <authorList>
            <person name="Kijpornyongpan T."/>
            <person name="Mondo S.J."/>
            <person name="Barry K."/>
            <person name="Sandor L."/>
            <person name="Lee J."/>
            <person name="Lipzen A."/>
            <person name="Pangilinan J."/>
            <person name="LaButti K."/>
            <person name="Hainaut M."/>
            <person name="Henrissat B."/>
            <person name="Grigoriev I.V."/>
            <person name="Spatafora J.W."/>
            <person name="Aime M.C."/>
        </authorList>
    </citation>
    <scope>NUCLEOTIDE SEQUENCE [LARGE SCALE GENOMIC DNA]</scope>
    <source>
        <strain evidence="3 4">MCA 5214</strain>
    </source>
</reference>
<dbReference type="PANTHER" id="PTHR28288:SF2">
    <property type="entry name" value="PROTEASE B INHIBITOR 2"/>
    <property type="match status" value="1"/>
</dbReference>
<dbReference type="Pfam" id="PF05922">
    <property type="entry name" value="Inhibitor_I9"/>
    <property type="match status" value="1"/>
</dbReference>
<dbReference type="InterPro" id="IPR037045">
    <property type="entry name" value="S8pro/Inhibitor_I9_sf"/>
</dbReference>
<evidence type="ECO:0000313" key="3">
    <source>
        <dbReference type="EMBL" id="PWN30562.1"/>
    </source>
</evidence>
<sequence>MADHKPYVVIFKNSTPSSVIDEETKKVESQGGKIKQRFDSEIMKGFAATMPTSHADSIQSLSAGGKHEHIDYIEPDSEVKTQ</sequence>
<dbReference type="AlphaFoldDB" id="A0A316UZB4"/>
<dbReference type="RefSeq" id="XP_025365174.1">
    <property type="nucleotide sequence ID" value="XM_025507975.1"/>
</dbReference>
<gene>
    <name evidence="3" type="ORF">BDZ90DRAFT_257640</name>
</gene>
<dbReference type="EMBL" id="KZ819662">
    <property type="protein sequence ID" value="PWN30562.1"/>
    <property type="molecule type" value="Genomic_DNA"/>
</dbReference>